<comment type="caution">
    <text evidence="1">The sequence shown here is derived from an EMBL/GenBank/DDBJ whole genome shotgun (WGS) entry which is preliminary data.</text>
</comment>
<name>A0A7W8YYP7_9SPHI</name>
<dbReference type="RefSeq" id="WP_183870315.1">
    <property type="nucleotide sequence ID" value="NZ_JACHCF010000024.1"/>
</dbReference>
<organism evidence="1 2">
    <name type="scientific">Pedobacter cryoconitis</name>
    <dbReference type="NCBI Taxonomy" id="188932"/>
    <lineage>
        <taxon>Bacteria</taxon>
        <taxon>Pseudomonadati</taxon>
        <taxon>Bacteroidota</taxon>
        <taxon>Sphingobacteriia</taxon>
        <taxon>Sphingobacteriales</taxon>
        <taxon>Sphingobacteriaceae</taxon>
        <taxon>Pedobacter</taxon>
    </lineage>
</organism>
<evidence type="ECO:0000313" key="1">
    <source>
        <dbReference type="EMBL" id="MBB5624273.1"/>
    </source>
</evidence>
<reference evidence="1 2" key="1">
    <citation type="submission" date="2020-08" db="EMBL/GenBank/DDBJ databases">
        <title>Genomic Encyclopedia of Type Strains, Phase IV (KMG-V): Genome sequencing to study the core and pangenomes of soil and plant-associated prokaryotes.</title>
        <authorList>
            <person name="Whitman W."/>
        </authorList>
    </citation>
    <scope>NUCLEOTIDE SEQUENCE [LARGE SCALE GENOMIC DNA]</scope>
    <source>
        <strain evidence="1 2">MP7CTX6</strain>
    </source>
</reference>
<dbReference type="EMBL" id="JACHCF010000024">
    <property type="protein sequence ID" value="MBB5624273.1"/>
    <property type="molecule type" value="Genomic_DNA"/>
</dbReference>
<gene>
    <name evidence="1" type="ORF">HDE69_005372</name>
</gene>
<accession>A0A7W8YYP7</accession>
<sequence>MEKFKVILKEDAQGIILEAKEIIISINSTYPVMGSAGSAGNLDSSNLQINAKLTSILRDGTAQTSPMPTLSIIGDELDKLILDMPDGPEKVKAQAKLANFDKCTTAIRVAITQLVKAQYILENTAA</sequence>
<evidence type="ECO:0000313" key="2">
    <source>
        <dbReference type="Proteomes" id="UP000537718"/>
    </source>
</evidence>
<dbReference type="AlphaFoldDB" id="A0A7W8YYP7"/>
<dbReference type="Proteomes" id="UP000537718">
    <property type="component" value="Unassembled WGS sequence"/>
</dbReference>
<proteinExistence type="predicted"/>
<protein>
    <submittedName>
        <fullName evidence="1">Uncharacterized protein</fullName>
    </submittedName>
</protein>